<keyword evidence="7" id="KW-1185">Reference proteome</keyword>
<dbReference type="AlphaFoldDB" id="A0A0F5JUP7"/>
<gene>
    <name evidence="6" type="ORF">WM40_25630</name>
</gene>
<feature type="transmembrane region" description="Helical" evidence="4">
    <location>
        <begin position="101"/>
        <end position="122"/>
    </location>
</feature>
<evidence type="ECO:0000313" key="7">
    <source>
        <dbReference type="Proteomes" id="UP000033618"/>
    </source>
</evidence>
<feature type="transmembrane region" description="Helical" evidence="4">
    <location>
        <begin position="254"/>
        <end position="274"/>
    </location>
</feature>
<dbReference type="Pfam" id="PF07690">
    <property type="entry name" value="MFS_1"/>
    <property type="match status" value="1"/>
</dbReference>
<dbReference type="RefSeq" id="WP_024906058.1">
    <property type="nucleotide sequence ID" value="NZ_LAQU01000085.1"/>
</dbReference>
<organism evidence="6 7">
    <name type="scientific">Robbsia andropogonis</name>
    <dbReference type="NCBI Taxonomy" id="28092"/>
    <lineage>
        <taxon>Bacteria</taxon>
        <taxon>Pseudomonadati</taxon>
        <taxon>Pseudomonadota</taxon>
        <taxon>Betaproteobacteria</taxon>
        <taxon>Burkholderiales</taxon>
        <taxon>Burkholderiaceae</taxon>
        <taxon>Robbsia</taxon>
    </lineage>
</organism>
<evidence type="ECO:0000313" key="6">
    <source>
        <dbReference type="EMBL" id="KKB61027.1"/>
    </source>
</evidence>
<dbReference type="EMBL" id="LAQU01000085">
    <property type="protein sequence ID" value="KKB61027.1"/>
    <property type="molecule type" value="Genomic_DNA"/>
</dbReference>
<evidence type="ECO:0000256" key="1">
    <source>
        <dbReference type="ARBA" id="ARBA00022692"/>
    </source>
</evidence>
<proteinExistence type="predicted"/>
<feature type="transmembrane region" description="Helical" evidence="4">
    <location>
        <begin position="340"/>
        <end position="363"/>
    </location>
</feature>
<feature type="transmembrane region" description="Helical" evidence="4">
    <location>
        <begin position="76"/>
        <end position="95"/>
    </location>
</feature>
<feature type="domain" description="Major facilitator superfamily (MFS) profile" evidence="5">
    <location>
        <begin position="6"/>
        <end position="396"/>
    </location>
</feature>
<protein>
    <submittedName>
        <fullName evidence="6">MFS transporter</fullName>
    </submittedName>
</protein>
<feature type="transmembrane region" description="Helical" evidence="4">
    <location>
        <begin position="305"/>
        <end position="328"/>
    </location>
</feature>
<dbReference type="InterPro" id="IPR011701">
    <property type="entry name" value="MFS"/>
</dbReference>
<feature type="transmembrane region" description="Helical" evidence="4">
    <location>
        <begin position="12"/>
        <end position="33"/>
    </location>
</feature>
<reference evidence="6 7" key="1">
    <citation type="submission" date="2015-03" db="EMBL/GenBank/DDBJ databases">
        <title>Draft Genome Sequence of Burkholderia andropogonis type strain ICMP2807, isolated from Sorghum bicolor.</title>
        <authorList>
            <person name="Lopes-Santos L."/>
            <person name="Castro D.B."/>
            <person name="Ottoboni L.M."/>
            <person name="Park D."/>
            <person name="Weirc B.S."/>
            <person name="Destefano S.A."/>
        </authorList>
    </citation>
    <scope>NUCLEOTIDE SEQUENCE [LARGE SCALE GENOMIC DNA]</scope>
    <source>
        <strain evidence="6 7">ICMP2807</strain>
    </source>
</reference>
<dbReference type="Gene3D" id="1.20.1250.20">
    <property type="entry name" value="MFS general substrate transporter like domains"/>
    <property type="match status" value="2"/>
</dbReference>
<evidence type="ECO:0000256" key="3">
    <source>
        <dbReference type="ARBA" id="ARBA00023136"/>
    </source>
</evidence>
<feature type="transmembrane region" description="Helical" evidence="4">
    <location>
        <begin position="217"/>
        <end position="242"/>
    </location>
</feature>
<dbReference type="GO" id="GO:0022857">
    <property type="term" value="F:transmembrane transporter activity"/>
    <property type="evidence" value="ECO:0007669"/>
    <property type="project" value="InterPro"/>
</dbReference>
<dbReference type="PATRIC" id="fig|28092.6.peg.6040"/>
<sequence length="415" mass="43394">MTGPNRLQVTVAAVLCMALDMSAIFMGSFPVFLGPVSREMGWGHAVFSQVITISSVCAALLMPFTGYLIDRIGVRWPVSIGLTLIALCMALLSFMRGTDTFFWAAALSLGVGASLAGPPSFVALVSSWYDRHRALALSVVLSVTPMCAQAIVAPTVQKLIMGFGWRETYQILAGIVLFVGVAASLTSLRTNPAAAPIKPLSPITTEASSHAAKTCTFWLLVIANCLLSGSLIGFSVHVVGWLTSRSISPERASAVVSVLFLSGVAGALLSASFVDKSSSLRIVKLFFAIPLLGLAIMAATTSVPVIVLGAAILGAGMSATSALTPFLLTRFFGLKRSAEIFGILLGLTMIAIGLAPVLIGLCIDRTGGYTIPLFFVAGAVVVSTCCIGLLDRLRVATAKQDEQTPVQTVPLGSHQ</sequence>
<feature type="transmembrane region" description="Helical" evidence="4">
    <location>
        <begin position="281"/>
        <end position="299"/>
    </location>
</feature>
<evidence type="ECO:0000256" key="2">
    <source>
        <dbReference type="ARBA" id="ARBA00022989"/>
    </source>
</evidence>
<dbReference type="STRING" id="28092.WM40_25630"/>
<feature type="transmembrane region" description="Helical" evidence="4">
    <location>
        <begin position="168"/>
        <end position="188"/>
    </location>
</feature>
<keyword evidence="2 4" id="KW-1133">Transmembrane helix</keyword>
<feature type="transmembrane region" description="Helical" evidence="4">
    <location>
        <begin position="369"/>
        <end position="390"/>
    </location>
</feature>
<feature type="transmembrane region" description="Helical" evidence="4">
    <location>
        <begin position="134"/>
        <end position="156"/>
    </location>
</feature>
<dbReference type="SUPFAM" id="SSF103473">
    <property type="entry name" value="MFS general substrate transporter"/>
    <property type="match status" value="1"/>
</dbReference>
<evidence type="ECO:0000256" key="4">
    <source>
        <dbReference type="SAM" id="Phobius"/>
    </source>
</evidence>
<dbReference type="OrthoDB" id="5966585at2"/>
<name>A0A0F5JUP7_9BURK</name>
<dbReference type="PANTHER" id="PTHR11360:SF284">
    <property type="entry name" value="EG:103B4.3 PROTEIN-RELATED"/>
    <property type="match status" value="1"/>
</dbReference>
<dbReference type="InterPro" id="IPR050327">
    <property type="entry name" value="Proton-linked_MCT"/>
</dbReference>
<dbReference type="PROSITE" id="PS50850">
    <property type="entry name" value="MFS"/>
    <property type="match status" value="1"/>
</dbReference>
<dbReference type="InterPro" id="IPR020846">
    <property type="entry name" value="MFS_dom"/>
</dbReference>
<comment type="caution">
    <text evidence="6">The sequence shown here is derived from an EMBL/GenBank/DDBJ whole genome shotgun (WGS) entry which is preliminary data.</text>
</comment>
<evidence type="ECO:0000259" key="5">
    <source>
        <dbReference type="PROSITE" id="PS50850"/>
    </source>
</evidence>
<feature type="transmembrane region" description="Helical" evidence="4">
    <location>
        <begin position="45"/>
        <end position="69"/>
    </location>
</feature>
<keyword evidence="3 4" id="KW-0472">Membrane</keyword>
<dbReference type="PANTHER" id="PTHR11360">
    <property type="entry name" value="MONOCARBOXYLATE TRANSPORTER"/>
    <property type="match status" value="1"/>
</dbReference>
<dbReference type="Proteomes" id="UP000033618">
    <property type="component" value="Unassembled WGS sequence"/>
</dbReference>
<keyword evidence="1 4" id="KW-0812">Transmembrane</keyword>
<accession>A0A0F5JUP7</accession>
<dbReference type="InterPro" id="IPR036259">
    <property type="entry name" value="MFS_trans_sf"/>
</dbReference>